<keyword evidence="6" id="KW-0238">DNA-binding</keyword>
<dbReference type="InterPro" id="IPR050331">
    <property type="entry name" value="Zinc_finger"/>
</dbReference>
<dbReference type="Gene3D" id="3.30.160.60">
    <property type="entry name" value="Classic Zinc Finger"/>
    <property type="match status" value="9"/>
</dbReference>
<feature type="domain" description="C2H2-type" evidence="12">
    <location>
        <begin position="565"/>
        <end position="592"/>
    </location>
</feature>
<evidence type="ECO:0000256" key="7">
    <source>
        <dbReference type="ARBA" id="ARBA00023242"/>
    </source>
</evidence>
<proteinExistence type="predicted"/>
<name>A0AAJ7N885_9HYME</name>
<feature type="domain" description="C2H2-type" evidence="12">
    <location>
        <begin position="658"/>
        <end position="685"/>
    </location>
</feature>
<keyword evidence="2 9" id="KW-0479">Metal-binding</keyword>
<feature type="domain" description="C2H2-type" evidence="12">
    <location>
        <begin position="723"/>
        <end position="751"/>
    </location>
</feature>
<dbReference type="SMART" id="SM00868">
    <property type="entry name" value="zf-AD"/>
    <property type="match status" value="2"/>
</dbReference>
<evidence type="ECO:0000256" key="4">
    <source>
        <dbReference type="ARBA" id="ARBA00022771"/>
    </source>
</evidence>
<evidence type="ECO:0000313" key="15">
    <source>
        <dbReference type="RefSeq" id="XP_017882494.1"/>
    </source>
</evidence>
<feature type="domain" description="C2H2-type" evidence="12">
    <location>
        <begin position="350"/>
        <end position="372"/>
    </location>
</feature>
<evidence type="ECO:0000256" key="8">
    <source>
        <dbReference type="PROSITE-ProRule" id="PRU00042"/>
    </source>
</evidence>
<feature type="domain" description="ZAD" evidence="13">
    <location>
        <begin position="26"/>
        <end position="101"/>
    </location>
</feature>
<accession>A0AAJ7N885</accession>
<keyword evidence="3" id="KW-0677">Repeat</keyword>
<dbReference type="PANTHER" id="PTHR16515:SF49">
    <property type="entry name" value="GASTRULA ZINC FINGER PROTEIN XLCGF49.1-LIKE-RELATED"/>
    <property type="match status" value="1"/>
</dbReference>
<evidence type="ECO:0000256" key="11">
    <source>
        <dbReference type="SAM" id="MobiDB-lite"/>
    </source>
</evidence>
<feature type="binding site" evidence="9">
    <location>
        <position position="31"/>
    </location>
    <ligand>
        <name>Zn(2+)</name>
        <dbReference type="ChEBI" id="CHEBI:29105"/>
    </ligand>
</feature>
<dbReference type="RefSeq" id="XP_017882494.1">
    <property type="nucleotide sequence ID" value="XM_018027005.2"/>
</dbReference>
<feature type="domain" description="C2H2-type" evidence="12">
    <location>
        <begin position="753"/>
        <end position="781"/>
    </location>
</feature>
<evidence type="ECO:0000256" key="2">
    <source>
        <dbReference type="ARBA" id="ARBA00022723"/>
    </source>
</evidence>
<feature type="domain" description="C2H2-type" evidence="12">
    <location>
        <begin position="1208"/>
        <end position="1231"/>
    </location>
</feature>
<dbReference type="GeneID" id="108626373"/>
<dbReference type="GO" id="GO:0005634">
    <property type="term" value="C:nucleus"/>
    <property type="evidence" value="ECO:0007669"/>
    <property type="project" value="UniProtKB-SubCell"/>
</dbReference>
<feature type="compositionally biased region" description="Basic residues" evidence="11">
    <location>
        <begin position="257"/>
        <end position="266"/>
    </location>
</feature>
<dbReference type="PROSITE" id="PS51915">
    <property type="entry name" value="ZAD"/>
    <property type="match status" value="1"/>
</dbReference>
<feature type="domain" description="C2H2-type" evidence="12">
    <location>
        <begin position="1099"/>
        <end position="1122"/>
    </location>
</feature>
<dbReference type="InterPro" id="IPR012934">
    <property type="entry name" value="Znf_AD"/>
</dbReference>
<organism evidence="14 15">
    <name type="scientific">Ceratina calcarata</name>
    <dbReference type="NCBI Taxonomy" id="156304"/>
    <lineage>
        <taxon>Eukaryota</taxon>
        <taxon>Metazoa</taxon>
        <taxon>Ecdysozoa</taxon>
        <taxon>Arthropoda</taxon>
        <taxon>Hexapoda</taxon>
        <taxon>Insecta</taxon>
        <taxon>Pterygota</taxon>
        <taxon>Neoptera</taxon>
        <taxon>Endopterygota</taxon>
        <taxon>Hymenoptera</taxon>
        <taxon>Apocrita</taxon>
        <taxon>Aculeata</taxon>
        <taxon>Apoidea</taxon>
        <taxon>Anthophila</taxon>
        <taxon>Apidae</taxon>
        <taxon>Ceratina</taxon>
        <taxon>Zadontomerus</taxon>
    </lineage>
</organism>
<dbReference type="SUPFAM" id="SSF57716">
    <property type="entry name" value="Glucocorticoid receptor-like (DNA-binding domain)"/>
    <property type="match status" value="1"/>
</dbReference>
<evidence type="ECO:0000256" key="6">
    <source>
        <dbReference type="ARBA" id="ARBA00023125"/>
    </source>
</evidence>
<feature type="domain" description="C2H2-type" evidence="12">
    <location>
        <begin position="962"/>
        <end position="984"/>
    </location>
</feature>
<feature type="region of interest" description="Disordered" evidence="11">
    <location>
        <begin position="243"/>
        <end position="266"/>
    </location>
</feature>
<feature type="coiled-coil region" evidence="10">
    <location>
        <begin position="313"/>
        <end position="340"/>
    </location>
</feature>
<dbReference type="GO" id="GO:0008270">
    <property type="term" value="F:zinc ion binding"/>
    <property type="evidence" value="ECO:0007669"/>
    <property type="project" value="UniProtKB-UniRule"/>
</dbReference>
<reference evidence="15" key="1">
    <citation type="submission" date="2025-08" db="UniProtKB">
        <authorList>
            <consortium name="RefSeq"/>
        </authorList>
    </citation>
    <scope>IDENTIFICATION</scope>
    <source>
        <tissue evidence="15">Whole body</tissue>
    </source>
</reference>
<evidence type="ECO:0000259" key="12">
    <source>
        <dbReference type="PROSITE" id="PS50157"/>
    </source>
</evidence>
<keyword evidence="4 8" id="KW-0863">Zinc-finger</keyword>
<evidence type="ECO:0000256" key="1">
    <source>
        <dbReference type="ARBA" id="ARBA00004123"/>
    </source>
</evidence>
<dbReference type="Proteomes" id="UP000694925">
    <property type="component" value="Unplaced"/>
</dbReference>
<dbReference type="InterPro" id="IPR036236">
    <property type="entry name" value="Znf_C2H2_sf"/>
</dbReference>
<dbReference type="PANTHER" id="PTHR16515">
    <property type="entry name" value="PR DOMAIN ZINC FINGER PROTEIN"/>
    <property type="match status" value="1"/>
</dbReference>
<evidence type="ECO:0000256" key="10">
    <source>
        <dbReference type="SAM" id="Coils"/>
    </source>
</evidence>
<dbReference type="KEGG" id="ccal:108626373"/>
<dbReference type="SMART" id="SM00355">
    <property type="entry name" value="ZnF_C2H2"/>
    <property type="match status" value="22"/>
</dbReference>
<comment type="subcellular location">
    <subcellularLocation>
        <location evidence="1">Nucleus</location>
    </subcellularLocation>
</comment>
<feature type="domain" description="C2H2-type" evidence="12">
    <location>
        <begin position="926"/>
        <end position="953"/>
    </location>
</feature>
<dbReference type="SUPFAM" id="SSF57667">
    <property type="entry name" value="beta-beta-alpha zinc fingers"/>
    <property type="match status" value="6"/>
</dbReference>
<feature type="domain" description="C2H2-type" evidence="12">
    <location>
        <begin position="1148"/>
        <end position="1176"/>
    </location>
</feature>
<feature type="region of interest" description="Disordered" evidence="11">
    <location>
        <begin position="852"/>
        <end position="871"/>
    </location>
</feature>
<dbReference type="Gene3D" id="3.40.1800.20">
    <property type="match status" value="1"/>
</dbReference>
<dbReference type="PROSITE" id="PS00028">
    <property type="entry name" value="ZINC_FINGER_C2H2_1"/>
    <property type="match status" value="19"/>
</dbReference>
<keyword evidence="10" id="KW-0175">Coiled coil</keyword>
<feature type="domain" description="C2H2-type" evidence="12">
    <location>
        <begin position="1005"/>
        <end position="1030"/>
    </location>
</feature>
<dbReference type="Pfam" id="PF07776">
    <property type="entry name" value="zf-AD"/>
    <property type="match status" value="1"/>
</dbReference>
<feature type="domain" description="C2H2-type" evidence="12">
    <location>
        <begin position="888"/>
        <end position="916"/>
    </location>
</feature>
<feature type="domain" description="C2H2-type" evidence="12">
    <location>
        <begin position="630"/>
        <end position="657"/>
    </location>
</feature>
<sequence length="1287" mass="147762">MSEEEGPRPYSAPTMNGSEEVRNMENVCRLCLSADEPKSSVFGGQGSPLSLASKIQDCLSIQISTTDRLSTQICANCVKTVDQWHRYKEACFRSQDKLNQWLEKHSKPPPMIVTIKDEPVDVDFDGDVVDVLSESTNHSDSETIVVEEDNNPVRNHAQVDELEIVICEDQSLPTKSAETCATDDEITVYEDQPLPAKENTDMCIKVEPQEAYDTDCTIEIESVTGSELVLNPLSTKEGRVMEADSTQKSHQSASARIGKKKQRRGRTHYRGIKVHKQKCVHCQITLHSKYNYMKHMQRFHSEKQNGVTDKPELQDDEELIEDLEDELMTMEKEAPLTQVQQNIISQLKTYSCYSCQESFPDRRTTLAHIRQHMPDLRPYTCIACLTEFPDRSMYNLHCGASFECAMKIALVVPKQGEEKYFTCSMCLRSLRDRKELLSHLSKHSDKQYEELTSPTRSPPKLTAMTSLPTSMSTPELQPRKLFENVPSKMNIPSPYMNGDPAHNHVCDLCGMIYRYKPNMLKHRELCRSLSPDVRTSYKCVHCGMTYLIFKKFYNHITMDHDKKEFTCSQCGSKFNLPKDFLYHHEEHRKNRKKELHEKKEPVAETVKKPITDWDTFEAEVNAKKLITKPYSCALCNLEFNTRSEYAEHRNLHLKVKIYSCVVCRSMFSSAGALEIHMKDHGIEDANERNSNISCMEYGSADDNSRDSDSLNVTFKTDPDLDRNTCKLCGKIFSHPANVRRHVRNIHENGRYHVSCPHCPRMFKSEEDRDQHMSNEHAKPKPMLRCSQCPKTFVFRKNLDIHIQTIHAKRSYGNGNHKCDICGKEFMKDSSLKIHRSWHSRANSGLSIIVKAEDSQSKPVESRNEGTSRSAEARKLSLDLPPTNSAGNFQCQVCTEKFNDVTELREHLWDVHCARNKPEKNLTTEEFQCELCMNVYSDKETLNGHMQWHKAHPILGQPPQRPYSCEICGKFYSSKKTIWRHKKLHKLNAAATLKWQMSANSTSPRPTCNFCQKVFHSNQSLQRHKLGCHIGVLNEQQRPALVQNNISKTSLEGEPEKKKMKLESETKKMKLESETKMKLEPEDGKSSLAMDVMNAGKKAVMCHVCKKFFANMSVLYKHKQLAHKPSMVKNIVKSITTQLIPLPSKNGKVSCNICFKKFPGLYNLRQHFTKKHKFPEPPQHRCYIDGCKAVFDNAMSLKTHEMSHVCMIYNCTQCNKHVYNKSALSDHMLSVHNTVYDPDTNKSFHKEVNLVTYTVEGAVDAVCPLCKIKYPNNKAMKIHYFKFHDNKK</sequence>
<dbReference type="GO" id="GO:0010468">
    <property type="term" value="P:regulation of gene expression"/>
    <property type="evidence" value="ECO:0007669"/>
    <property type="project" value="TreeGrafter"/>
</dbReference>
<dbReference type="PROSITE" id="PS50157">
    <property type="entry name" value="ZINC_FINGER_C2H2_2"/>
    <property type="match status" value="16"/>
</dbReference>
<evidence type="ECO:0000313" key="14">
    <source>
        <dbReference type="Proteomes" id="UP000694925"/>
    </source>
</evidence>
<feature type="domain" description="C2H2-type" evidence="12">
    <location>
        <begin position="783"/>
        <end position="811"/>
    </location>
</feature>
<dbReference type="InterPro" id="IPR013087">
    <property type="entry name" value="Znf_C2H2_type"/>
</dbReference>
<feature type="domain" description="C2H2-type" evidence="12">
    <location>
        <begin position="421"/>
        <end position="448"/>
    </location>
</feature>
<feature type="binding site" evidence="9">
    <location>
        <position position="77"/>
    </location>
    <ligand>
        <name>Zn(2+)</name>
        <dbReference type="ChEBI" id="CHEBI:29105"/>
    </ligand>
</feature>
<feature type="binding site" evidence="9">
    <location>
        <position position="74"/>
    </location>
    <ligand>
        <name>Zn(2+)</name>
        <dbReference type="ChEBI" id="CHEBI:29105"/>
    </ligand>
</feature>
<dbReference type="Pfam" id="PF00096">
    <property type="entry name" value="zf-C2H2"/>
    <property type="match status" value="3"/>
</dbReference>
<evidence type="ECO:0000256" key="5">
    <source>
        <dbReference type="ARBA" id="ARBA00022833"/>
    </source>
</evidence>
<evidence type="ECO:0000256" key="9">
    <source>
        <dbReference type="PROSITE-ProRule" id="PRU01263"/>
    </source>
</evidence>
<feature type="binding site" evidence="9">
    <location>
        <position position="28"/>
    </location>
    <ligand>
        <name>Zn(2+)</name>
        <dbReference type="ChEBI" id="CHEBI:29105"/>
    </ligand>
</feature>
<keyword evidence="5 9" id="KW-0862">Zinc</keyword>
<evidence type="ECO:0000259" key="13">
    <source>
        <dbReference type="PROSITE" id="PS51915"/>
    </source>
</evidence>
<protein>
    <submittedName>
        <fullName evidence="15">Zinc finger protein 845-like</fullName>
    </submittedName>
</protein>
<keyword evidence="14" id="KW-1185">Reference proteome</keyword>
<feature type="domain" description="C2H2-type" evidence="12">
    <location>
        <begin position="816"/>
        <end position="843"/>
    </location>
</feature>
<gene>
    <name evidence="15" type="primary">LOC108626373</name>
</gene>
<evidence type="ECO:0000256" key="3">
    <source>
        <dbReference type="ARBA" id="ARBA00022737"/>
    </source>
</evidence>
<keyword evidence="7" id="KW-0539">Nucleus</keyword>